<evidence type="ECO:0000256" key="3">
    <source>
        <dbReference type="ARBA" id="ARBA00022960"/>
    </source>
</evidence>
<evidence type="ECO:0000256" key="5">
    <source>
        <dbReference type="ARBA" id="ARBA00023316"/>
    </source>
</evidence>
<dbReference type="InterPro" id="IPR005490">
    <property type="entry name" value="LD_TPept_cat_dom"/>
</dbReference>
<evidence type="ECO:0000256" key="7">
    <source>
        <dbReference type="SAM" id="MobiDB-lite"/>
    </source>
</evidence>
<dbReference type="PANTHER" id="PTHR30582">
    <property type="entry name" value="L,D-TRANSPEPTIDASE"/>
    <property type="match status" value="1"/>
</dbReference>
<organism evidence="10 11">
    <name type="scientific">Actinoplanes xinjiangensis</name>
    <dbReference type="NCBI Taxonomy" id="512350"/>
    <lineage>
        <taxon>Bacteria</taxon>
        <taxon>Bacillati</taxon>
        <taxon>Actinomycetota</taxon>
        <taxon>Actinomycetes</taxon>
        <taxon>Micromonosporales</taxon>
        <taxon>Micromonosporaceae</taxon>
        <taxon>Actinoplanes</taxon>
    </lineage>
</organism>
<evidence type="ECO:0000259" key="9">
    <source>
        <dbReference type="PROSITE" id="PS52029"/>
    </source>
</evidence>
<evidence type="ECO:0000256" key="6">
    <source>
        <dbReference type="PROSITE-ProRule" id="PRU01373"/>
    </source>
</evidence>
<keyword evidence="11" id="KW-1185">Reference proteome</keyword>
<feature type="compositionally biased region" description="Low complexity" evidence="7">
    <location>
        <begin position="61"/>
        <end position="76"/>
    </location>
</feature>
<proteinExistence type="predicted"/>
<dbReference type="GO" id="GO:0008360">
    <property type="term" value="P:regulation of cell shape"/>
    <property type="evidence" value="ECO:0007669"/>
    <property type="project" value="UniProtKB-UniRule"/>
</dbReference>
<protein>
    <submittedName>
        <fullName evidence="10">L,D-transpeptidase-like protein</fullName>
    </submittedName>
</protein>
<evidence type="ECO:0000256" key="1">
    <source>
        <dbReference type="ARBA" id="ARBA00004752"/>
    </source>
</evidence>
<dbReference type="EMBL" id="QGGR01000019">
    <property type="protein sequence ID" value="PWK40441.1"/>
    <property type="molecule type" value="Genomic_DNA"/>
</dbReference>
<dbReference type="PROSITE" id="PS52029">
    <property type="entry name" value="LD_TPASE"/>
    <property type="match status" value="1"/>
</dbReference>
<name>A0A316F603_9ACTN</name>
<dbReference type="Gene3D" id="2.40.440.10">
    <property type="entry name" value="L,D-transpeptidase catalytic domain-like"/>
    <property type="match status" value="1"/>
</dbReference>
<feature type="chain" id="PRO_5039068957" evidence="8">
    <location>
        <begin position="23"/>
        <end position="282"/>
    </location>
</feature>
<dbReference type="InterPro" id="IPR036366">
    <property type="entry name" value="PGBDSf"/>
</dbReference>
<dbReference type="Gene3D" id="1.10.101.10">
    <property type="entry name" value="PGBD-like superfamily/PGBD"/>
    <property type="match status" value="1"/>
</dbReference>
<dbReference type="AlphaFoldDB" id="A0A316F603"/>
<keyword evidence="5 6" id="KW-0961">Cell wall biogenesis/degradation</keyword>
<dbReference type="Pfam" id="PF03734">
    <property type="entry name" value="YkuD"/>
    <property type="match status" value="1"/>
</dbReference>
<dbReference type="CDD" id="cd16913">
    <property type="entry name" value="YkuD_like"/>
    <property type="match status" value="1"/>
</dbReference>
<dbReference type="InterPro" id="IPR038063">
    <property type="entry name" value="Transpep_catalytic_dom"/>
</dbReference>
<dbReference type="GO" id="GO:0018104">
    <property type="term" value="P:peptidoglycan-protein cross-linking"/>
    <property type="evidence" value="ECO:0007669"/>
    <property type="project" value="TreeGrafter"/>
</dbReference>
<dbReference type="SUPFAM" id="SSF141523">
    <property type="entry name" value="L,D-transpeptidase catalytic domain-like"/>
    <property type="match status" value="1"/>
</dbReference>
<feature type="domain" description="L,D-TPase catalytic" evidence="9">
    <location>
        <begin position="165"/>
        <end position="276"/>
    </location>
</feature>
<reference evidence="10 11" key="1">
    <citation type="submission" date="2018-05" db="EMBL/GenBank/DDBJ databases">
        <title>Genomic Encyclopedia of Archaeal and Bacterial Type Strains, Phase II (KMG-II): from individual species to whole genera.</title>
        <authorList>
            <person name="Goeker M."/>
        </authorList>
    </citation>
    <scope>NUCLEOTIDE SEQUENCE [LARGE SCALE GENOMIC DNA]</scope>
    <source>
        <strain evidence="10 11">DSM 45184</strain>
    </source>
</reference>
<keyword evidence="2" id="KW-0808">Transferase</keyword>
<dbReference type="UniPathway" id="UPA00219"/>
<evidence type="ECO:0000256" key="8">
    <source>
        <dbReference type="SAM" id="SignalP"/>
    </source>
</evidence>
<accession>A0A316F603</accession>
<dbReference type="RefSeq" id="WP_109599739.1">
    <property type="nucleotide sequence ID" value="NZ_BONA01000072.1"/>
</dbReference>
<dbReference type="GO" id="GO:0016740">
    <property type="term" value="F:transferase activity"/>
    <property type="evidence" value="ECO:0007669"/>
    <property type="project" value="UniProtKB-KW"/>
</dbReference>
<dbReference type="Proteomes" id="UP000245697">
    <property type="component" value="Unassembled WGS sequence"/>
</dbReference>
<feature type="active site" description="Proton donor/acceptor" evidence="6">
    <location>
        <position position="236"/>
    </location>
</feature>
<feature type="region of interest" description="Disordered" evidence="7">
    <location>
        <begin position="59"/>
        <end position="85"/>
    </location>
</feature>
<dbReference type="PANTHER" id="PTHR30582:SF2">
    <property type="entry name" value="L,D-TRANSPEPTIDASE YCIB-RELATED"/>
    <property type="match status" value="1"/>
</dbReference>
<evidence type="ECO:0000256" key="4">
    <source>
        <dbReference type="ARBA" id="ARBA00022984"/>
    </source>
</evidence>
<dbReference type="GO" id="GO:0005576">
    <property type="term" value="C:extracellular region"/>
    <property type="evidence" value="ECO:0007669"/>
    <property type="project" value="TreeGrafter"/>
</dbReference>
<dbReference type="GO" id="GO:0071972">
    <property type="term" value="F:peptidoglycan L,D-transpeptidase activity"/>
    <property type="evidence" value="ECO:0007669"/>
    <property type="project" value="TreeGrafter"/>
</dbReference>
<evidence type="ECO:0000256" key="2">
    <source>
        <dbReference type="ARBA" id="ARBA00022679"/>
    </source>
</evidence>
<evidence type="ECO:0000313" key="11">
    <source>
        <dbReference type="Proteomes" id="UP000245697"/>
    </source>
</evidence>
<evidence type="ECO:0000313" key="10">
    <source>
        <dbReference type="EMBL" id="PWK40441.1"/>
    </source>
</evidence>
<comment type="pathway">
    <text evidence="1 6">Cell wall biogenesis; peptidoglycan biosynthesis.</text>
</comment>
<gene>
    <name evidence="10" type="ORF">BC793_11926</name>
</gene>
<keyword evidence="3 6" id="KW-0133">Cell shape</keyword>
<feature type="active site" description="Nucleophile" evidence="6">
    <location>
        <position position="252"/>
    </location>
</feature>
<comment type="caution">
    <text evidence="10">The sequence shown here is derived from an EMBL/GenBank/DDBJ whole genome shotgun (WGS) entry which is preliminary data.</text>
</comment>
<dbReference type="GO" id="GO:0071555">
    <property type="term" value="P:cell wall organization"/>
    <property type="evidence" value="ECO:0007669"/>
    <property type="project" value="UniProtKB-UniRule"/>
</dbReference>
<keyword evidence="8" id="KW-0732">Signal</keyword>
<dbReference type="InterPro" id="IPR050979">
    <property type="entry name" value="LD-transpeptidase"/>
</dbReference>
<dbReference type="OrthoDB" id="8887048at2"/>
<sequence>MAGSSVVAWLAGVAALAGLATAAAVTVDAAGPISAEPPATAARATAGTPFITVVTAQPTHARTAPASRASATTNPAKASPIAPCATGRWQRDIEEGLDTLGGYGVVTVDGRQAPNDCAAISAFQRRFGIEPARGQADATTADVARRIVASSTPERRSGCKATAEVTACVDLSLQTVWVMRGGEVVSGPTVMRSGFRGHATPAGTFRINKRAMREWSDPYEVWLPYWQRFVGGIGFHETTTYLHDDQRGSHGCVNLLHRDAVDMFDRLHRGATVRTFGRRSGT</sequence>
<feature type="signal peptide" evidence="8">
    <location>
        <begin position="1"/>
        <end position="22"/>
    </location>
</feature>
<keyword evidence="4 6" id="KW-0573">Peptidoglycan synthesis</keyword>